<accession>A0AAV1GTZ5</accession>
<dbReference type="AlphaFoldDB" id="A0AAV1GTZ5"/>
<evidence type="ECO:0000313" key="3">
    <source>
        <dbReference type="Proteomes" id="UP001178508"/>
    </source>
</evidence>
<sequence length="237" mass="27225">MRNRKGGKENAVDHSDTKPRSTLRTNGRERRAYTRAKPLSYQFLTTHNTVNTTAPCSQFDVGQYSINHLLNLTKIKNKKKHYDLSLLLFTVDALRRHLGVQCCRQVGLCEDRPTFRVKKSEFKGAFQLPASKYNWNAALDPATTANGKKRIVFKAQVRVDEAGALIESMHQDLDKKRDLLSPPRSKFRALCTVDLKGPEGVRARSKLLWTDPFVVDLFRQIEYKHLRKEGRPEPKPH</sequence>
<dbReference type="Proteomes" id="UP001178508">
    <property type="component" value="Chromosome 17"/>
</dbReference>
<name>A0AAV1GTZ5_XYRNO</name>
<evidence type="ECO:0000256" key="1">
    <source>
        <dbReference type="SAM" id="MobiDB-lite"/>
    </source>
</evidence>
<proteinExistence type="predicted"/>
<dbReference type="EMBL" id="OY660880">
    <property type="protein sequence ID" value="CAJ1077270.1"/>
    <property type="molecule type" value="Genomic_DNA"/>
</dbReference>
<feature type="region of interest" description="Disordered" evidence="1">
    <location>
        <begin position="1"/>
        <end position="31"/>
    </location>
</feature>
<protein>
    <submittedName>
        <fullName evidence="2">Uncharacterized protein</fullName>
    </submittedName>
</protein>
<keyword evidence="3" id="KW-1185">Reference proteome</keyword>
<gene>
    <name evidence="2" type="ORF">XNOV1_A008502</name>
</gene>
<feature type="compositionally biased region" description="Basic and acidic residues" evidence="1">
    <location>
        <begin position="1"/>
        <end position="19"/>
    </location>
</feature>
<organism evidence="2 3">
    <name type="scientific">Xyrichtys novacula</name>
    <name type="common">Pearly razorfish</name>
    <name type="synonym">Hemipteronotus novacula</name>
    <dbReference type="NCBI Taxonomy" id="13765"/>
    <lineage>
        <taxon>Eukaryota</taxon>
        <taxon>Metazoa</taxon>
        <taxon>Chordata</taxon>
        <taxon>Craniata</taxon>
        <taxon>Vertebrata</taxon>
        <taxon>Euteleostomi</taxon>
        <taxon>Actinopterygii</taxon>
        <taxon>Neopterygii</taxon>
        <taxon>Teleostei</taxon>
        <taxon>Neoteleostei</taxon>
        <taxon>Acanthomorphata</taxon>
        <taxon>Eupercaria</taxon>
        <taxon>Labriformes</taxon>
        <taxon>Labridae</taxon>
        <taxon>Xyrichtys</taxon>
    </lineage>
</organism>
<evidence type="ECO:0000313" key="2">
    <source>
        <dbReference type="EMBL" id="CAJ1077270.1"/>
    </source>
</evidence>
<reference evidence="2" key="1">
    <citation type="submission" date="2023-08" db="EMBL/GenBank/DDBJ databases">
        <authorList>
            <person name="Alioto T."/>
            <person name="Alioto T."/>
            <person name="Gomez Garrido J."/>
        </authorList>
    </citation>
    <scope>NUCLEOTIDE SEQUENCE</scope>
</reference>